<dbReference type="Pfam" id="PF04828">
    <property type="entry name" value="GFA"/>
    <property type="match status" value="1"/>
</dbReference>
<dbReference type="InterPro" id="IPR006913">
    <property type="entry name" value="CENP-V/GFA"/>
</dbReference>
<accession>A0Y8C2</accession>
<keyword evidence="3" id="KW-0862">Zinc</keyword>
<dbReference type="AlphaFoldDB" id="A0Y8C2"/>
<dbReference type="EMBL" id="AAVT01000001">
    <property type="protein sequence ID" value="EAW32376.1"/>
    <property type="molecule type" value="Genomic_DNA"/>
</dbReference>
<dbReference type="eggNOG" id="COG3791">
    <property type="taxonomic scope" value="Bacteria"/>
</dbReference>
<dbReference type="PROSITE" id="PS51891">
    <property type="entry name" value="CENP_V_GFA"/>
    <property type="match status" value="1"/>
</dbReference>
<sequence>MIKGRCLCGKVRFSYDGVIEEVALCHCAQCRRAQGGAFAANSPLDNNKLTFEGAEFVNEFETTGDKIRAFCGNCGSAVYSARTSLPDIKRIRIGTIETDFTCENKYHIYTDSKASWHTITDSYHQFKAEKPALENGSSK</sequence>
<evidence type="ECO:0000259" key="5">
    <source>
        <dbReference type="PROSITE" id="PS51891"/>
    </source>
</evidence>
<dbReference type="InterPro" id="IPR011057">
    <property type="entry name" value="Mss4-like_sf"/>
</dbReference>
<proteinExistence type="inferred from homology"/>
<dbReference type="GO" id="GO:0046872">
    <property type="term" value="F:metal ion binding"/>
    <property type="evidence" value="ECO:0007669"/>
    <property type="project" value="UniProtKB-KW"/>
</dbReference>
<dbReference type="STRING" id="247633.GP2143_14011"/>
<dbReference type="PANTHER" id="PTHR33337">
    <property type="entry name" value="GFA DOMAIN-CONTAINING PROTEIN"/>
    <property type="match status" value="1"/>
</dbReference>
<evidence type="ECO:0000313" key="6">
    <source>
        <dbReference type="EMBL" id="EAW32376.1"/>
    </source>
</evidence>
<keyword evidence="7" id="KW-1185">Reference proteome</keyword>
<comment type="similarity">
    <text evidence="1">Belongs to the Gfa family.</text>
</comment>
<organism evidence="6 7">
    <name type="scientific">marine gamma proteobacterium HTCC2143</name>
    <dbReference type="NCBI Taxonomy" id="247633"/>
    <lineage>
        <taxon>Bacteria</taxon>
        <taxon>Pseudomonadati</taxon>
        <taxon>Pseudomonadota</taxon>
        <taxon>Gammaproteobacteria</taxon>
        <taxon>Cellvibrionales</taxon>
        <taxon>Spongiibacteraceae</taxon>
        <taxon>BD1-7 clade</taxon>
    </lineage>
</organism>
<keyword evidence="4" id="KW-0456">Lyase</keyword>
<evidence type="ECO:0000256" key="3">
    <source>
        <dbReference type="ARBA" id="ARBA00022833"/>
    </source>
</evidence>
<evidence type="ECO:0000256" key="2">
    <source>
        <dbReference type="ARBA" id="ARBA00022723"/>
    </source>
</evidence>
<dbReference type="GO" id="GO:0016846">
    <property type="term" value="F:carbon-sulfur lyase activity"/>
    <property type="evidence" value="ECO:0007669"/>
    <property type="project" value="InterPro"/>
</dbReference>
<feature type="domain" description="CENP-V/GFA" evidence="5">
    <location>
        <begin position="2"/>
        <end position="117"/>
    </location>
</feature>
<keyword evidence="2" id="KW-0479">Metal-binding</keyword>
<dbReference type="Proteomes" id="UP000004931">
    <property type="component" value="Unassembled WGS sequence"/>
</dbReference>
<dbReference type="SUPFAM" id="SSF51316">
    <property type="entry name" value="Mss4-like"/>
    <property type="match status" value="1"/>
</dbReference>
<protein>
    <recommendedName>
        <fullName evidence="5">CENP-V/GFA domain-containing protein</fullName>
    </recommendedName>
</protein>
<reference evidence="6 7" key="1">
    <citation type="journal article" date="2010" name="J. Bacteriol.">
        <title>Genome sequence of the oligotrophic marine Gammaproteobacterium HTCC2143, isolated from the Oregon Coast.</title>
        <authorList>
            <person name="Oh H.M."/>
            <person name="Kang I."/>
            <person name="Ferriera S."/>
            <person name="Giovannoni S.J."/>
            <person name="Cho J.C."/>
        </authorList>
    </citation>
    <scope>NUCLEOTIDE SEQUENCE [LARGE SCALE GENOMIC DNA]</scope>
    <source>
        <strain evidence="6 7">HTCC2143</strain>
    </source>
</reference>
<name>A0Y8C2_9GAMM</name>
<evidence type="ECO:0000313" key="7">
    <source>
        <dbReference type="Proteomes" id="UP000004931"/>
    </source>
</evidence>
<dbReference type="PANTHER" id="PTHR33337:SF40">
    <property type="entry name" value="CENP-V_GFA DOMAIN-CONTAINING PROTEIN-RELATED"/>
    <property type="match status" value="1"/>
</dbReference>
<gene>
    <name evidence="6" type="ORF">GP2143_14011</name>
</gene>
<evidence type="ECO:0000256" key="1">
    <source>
        <dbReference type="ARBA" id="ARBA00005495"/>
    </source>
</evidence>
<evidence type="ECO:0000256" key="4">
    <source>
        <dbReference type="ARBA" id="ARBA00023239"/>
    </source>
</evidence>
<comment type="caution">
    <text evidence="6">The sequence shown here is derived from an EMBL/GenBank/DDBJ whole genome shotgun (WGS) entry which is preliminary data.</text>
</comment>
<dbReference type="Gene3D" id="3.90.1590.10">
    <property type="entry name" value="glutathione-dependent formaldehyde- activating enzyme (gfa)"/>
    <property type="match status" value="1"/>
</dbReference>